<comment type="subunit">
    <text evidence="2">Homotetramer.</text>
</comment>
<evidence type="ECO:0000313" key="6">
    <source>
        <dbReference type="Proteomes" id="UP000235145"/>
    </source>
</evidence>
<dbReference type="AlphaFoldDB" id="A0A9R1WHN7"/>
<dbReference type="Pfam" id="PF00221">
    <property type="entry name" value="Lyase_aromatic"/>
    <property type="match status" value="1"/>
</dbReference>
<keyword evidence="6" id="KW-1185">Reference proteome</keyword>
<evidence type="ECO:0000313" key="5">
    <source>
        <dbReference type="EMBL" id="KAJ0222972.1"/>
    </source>
</evidence>
<dbReference type="EC" id="4.3.1.24" evidence="3"/>
<dbReference type="GO" id="GO:0045548">
    <property type="term" value="F:phenylalanine ammonia-lyase activity"/>
    <property type="evidence" value="ECO:0007669"/>
    <property type="project" value="UniProtKB-EC"/>
</dbReference>
<organism evidence="5 6">
    <name type="scientific">Lactuca sativa</name>
    <name type="common">Garden lettuce</name>
    <dbReference type="NCBI Taxonomy" id="4236"/>
    <lineage>
        <taxon>Eukaryota</taxon>
        <taxon>Viridiplantae</taxon>
        <taxon>Streptophyta</taxon>
        <taxon>Embryophyta</taxon>
        <taxon>Tracheophyta</taxon>
        <taxon>Spermatophyta</taxon>
        <taxon>Magnoliopsida</taxon>
        <taxon>eudicotyledons</taxon>
        <taxon>Gunneridae</taxon>
        <taxon>Pentapetalae</taxon>
        <taxon>asterids</taxon>
        <taxon>campanulids</taxon>
        <taxon>Asterales</taxon>
        <taxon>Asteraceae</taxon>
        <taxon>Cichorioideae</taxon>
        <taxon>Cichorieae</taxon>
        <taxon>Lactucinae</taxon>
        <taxon>Lactuca</taxon>
    </lineage>
</organism>
<evidence type="ECO:0000256" key="2">
    <source>
        <dbReference type="ARBA" id="ARBA00011881"/>
    </source>
</evidence>
<dbReference type="GO" id="GO:0006559">
    <property type="term" value="P:L-phenylalanine catabolic process"/>
    <property type="evidence" value="ECO:0007669"/>
    <property type="project" value="UniProtKB-KW"/>
</dbReference>
<dbReference type="Proteomes" id="UP000235145">
    <property type="component" value="Unassembled WGS sequence"/>
</dbReference>
<proteinExistence type="predicted"/>
<gene>
    <name evidence="5" type="ORF">LSAT_V11C200065440</name>
</gene>
<dbReference type="PANTHER" id="PTHR10362">
    <property type="entry name" value="HISTIDINE AMMONIA-LYASE"/>
    <property type="match status" value="1"/>
</dbReference>
<name>A0A9R1WHN7_LACSA</name>
<comment type="caution">
    <text evidence="5">The sequence shown here is derived from an EMBL/GenBank/DDBJ whole genome shotgun (WGS) entry which is preliminary data.</text>
</comment>
<sequence length="198" mass="22854">MRVFLSFHLKKGPPPQCSFFVVRSYVRHFCRCYAREVGVHRQIETQIEASPRQVEVAVIMEYILDGFDYVKVAQKAHKSRPFDHQLKMIKREINSVNDNPLIDISRNKVLYDGNFQGTPIGVSMENTHLAIVAIGKLMFSQFSKLVNHFYNNRLPTNLSGGRNPSFGLRVQRFRNFNGFVLLEAPVSCQPYSYPCPKR</sequence>
<dbReference type="EMBL" id="NBSK02000002">
    <property type="protein sequence ID" value="KAJ0222972.1"/>
    <property type="molecule type" value="Genomic_DNA"/>
</dbReference>
<dbReference type="InterPro" id="IPR008948">
    <property type="entry name" value="L-Aspartase-like"/>
</dbReference>
<dbReference type="SUPFAM" id="SSF48557">
    <property type="entry name" value="L-aspartase-like"/>
    <property type="match status" value="1"/>
</dbReference>
<dbReference type="Gene3D" id="1.20.200.10">
    <property type="entry name" value="Fumarase/aspartase (Central domain)"/>
    <property type="match status" value="1"/>
</dbReference>
<evidence type="ECO:0000256" key="4">
    <source>
        <dbReference type="ARBA" id="ARBA00023232"/>
    </source>
</evidence>
<accession>A0A9R1WHN7</accession>
<reference evidence="5 6" key="1">
    <citation type="journal article" date="2017" name="Nat. Commun.">
        <title>Genome assembly with in vitro proximity ligation data and whole-genome triplication in lettuce.</title>
        <authorList>
            <person name="Reyes-Chin-Wo S."/>
            <person name="Wang Z."/>
            <person name="Yang X."/>
            <person name="Kozik A."/>
            <person name="Arikit S."/>
            <person name="Song C."/>
            <person name="Xia L."/>
            <person name="Froenicke L."/>
            <person name="Lavelle D.O."/>
            <person name="Truco M.J."/>
            <person name="Xia R."/>
            <person name="Zhu S."/>
            <person name="Xu C."/>
            <person name="Xu H."/>
            <person name="Xu X."/>
            <person name="Cox K."/>
            <person name="Korf I."/>
            <person name="Meyers B.C."/>
            <person name="Michelmore R.W."/>
        </authorList>
    </citation>
    <scope>NUCLEOTIDE SEQUENCE [LARGE SCALE GENOMIC DNA]</scope>
    <source>
        <strain evidence="6">cv. Salinas</strain>
        <tissue evidence="5">Seedlings</tissue>
    </source>
</reference>
<keyword evidence="4" id="KW-0585">Phenylalanine catabolism</keyword>
<evidence type="ECO:0000256" key="1">
    <source>
        <dbReference type="ARBA" id="ARBA00002235"/>
    </source>
</evidence>
<evidence type="ECO:0000256" key="3">
    <source>
        <dbReference type="ARBA" id="ARBA00012139"/>
    </source>
</evidence>
<protein>
    <recommendedName>
        <fullName evidence="3">phenylalanine ammonia-lyase</fullName>
        <ecNumber evidence="3">4.3.1.24</ecNumber>
    </recommendedName>
</protein>
<dbReference type="InterPro" id="IPR001106">
    <property type="entry name" value="Aromatic_Lyase"/>
</dbReference>
<comment type="function">
    <text evidence="1">This is a key enzyme of plant metabolism catalyzing the first reaction in the biosynthesis from L-phenylalanine of a wide variety of natural products based on the phenylpropane skeleton.</text>
</comment>